<evidence type="ECO:0000313" key="3">
    <source>
        <dbReference type="Proteomes" id="UP000734854"/>
    </source>
</evidence>
<reference evidence="2 3" key="1">
    <citation type="submission" date="2020-08" db="EMBL/GenBank/DDBJ databases">
        <title>Plant Genome Project.</title>
        <authorList>
            <person name="Zhang R.-G."/>
        </authorList>
    </citation>
    <scope>NUCLEOTIDE SEQUENCE [LARGE SCALE GENOMIC DNA]</scope>
    <source>
        <tissue evidence="2">Rhizome</tissue>
    </source>
</reference>
<feature type="transmembrane region" description="Helical" evidence="1">
    <location>
        <begin position="306"/>
        <end position="335"/>
    </location>
</feature>
<dbReference type="Proteomes" id="UP000734854">
    <property type="component" value="Unassembled WGS sequence"/>
</dbReference>
<evidence type="ECO:0000313" key="2">
    <source>
        <dbReference type="EMBL" id="KAG6533598.1"/>
    </source>
</evidence>
<keyword evidence="3" id="KW-1185">Reference proteome</keyword>
<dbReference type="EMBL" id="JACMSC010000002">
    <property type="protein sequence ID" value="KAG6533598.1"/>
    <property type="molecule type" value="Genomic_DNA"/>
</dbReference>
<proteinExistence type="predicted"/>
<dbReference type="AlphaFoldDB" id="A0A8J5HQU4"/>
<keyword evidence="1" id="KW-0472">Membrane</keyword>
<keyword evidence="1" id="KW-1133">Transmembrane helix</keyword>
<organism evidence="2 3">
    <name type="scientific">Zingiber officinale</name>
    <name type="common">Ginger</name>
    <name type="synonym">Amomum zingiber</name>
    <dbReference type="NCBI Taxonomy" id="94328"/>
    <lineage>
        <taxon>Eukaryota</taxon>
        <taxon>Viridiplantae</taxon>
        <taxon>Streptophyta</taxon>
        <taxon>Embryophyta</taxon>
        <taxon>Tracheophyta</taxon>
        <taxon>Spermatophyta</taxon>
        <taxon>Magnoliopsida</taxon>
        <taxon>Liliopsida</taxon>
        <taxon>Zingiberales</taxon>
        <taxon>Zingiberaceae</taxon>
        <taxon>Zingiber</taxon>
    </lineage>
</organism>
<feature type="transmembrane region" description="Helical" evidence="1">
    <location>
        <begin position="63"/>
        <end position="84"/>
    </location>
</feature>
<protein>
    <submittedName>
        <fullName evidence="2">Uncharacterized protein</fullName>
    </submittedName>
</protein>
<accession>A0A8J5HQU4</accession>
<gene>
    <name evidence="2" type="ORF">ZIOFF_007473</name>
</gene>
<feature type="transmembrane region" description="Helical" evidence="1">
    <location>
        <begin position="39"/>
        <end position="57"/>
    </location>
</feature>
<feature type="transmembrane region" description="Helical" evidence="1">
    <location>
        <begin position="341"/>
        <end position="369"/>
    </location>
</feature>
<evidence type="ECO:0000256" key="1">
    <source>
        <dbReference type="SAM" id="Phobius"/>
    </source>
</evidence>
<sequence length="404" mass="44265">MCCGSKRFAKELTSASPFSDLHHAIQSAHGIWFNKVTPLNLFFYLFLFFNVSFLFFLPTSPPFFFHNSIFIFAFVFFNPNLLFLPRCCFGVPVETSLRFFRRPLLLVAAADSLKISGRHGRVGEVIHEASGRLALLPRVGVSAIREIAEARILDSEVRPEKYEGKGAIAVEFINPAFCSKVGPDEDPEITGAWNCWLVLLFMKDKLPSIGMAVLGLLFCPASVREADVLSKKSFLAVEFAWTDAFSPGAAGLLELIVDVMSAHVELQILVALEALAAHCANVPTGGQRILRPQRHHLFTRICLRRLLLTALFVASLLTTLFASSLLTTLFTAFFAASLLTALFAASLLTTLFAASFLAALFIASTFGLATSSSRPLLSAIFVASFSPAPPPRHLDFHPSSLPPH</sequence>
<comment type="caution">
    <text evidence="2">The sequence shown here is derived from an EMBL/GenBank/DDBJ whole genome shotgun (WGS) entry which is preliminary data.</text>
</comment>
<keyword evidence="1" id="KW-0812">Transmembrane</keyword>
<name>A0A8J5HQU4_ZINOF</name>